<evidence type="ECO:0000313" key="13">
    <source>
        <dbReference type="EMBL" id="KAJ8388978.1"/>
    </source>
</evidence>
<dbReference type="Gene3D" id="2.10.50.10">
    <property type="entry name" value="Tumor Necrosis Factor Receptor, subunit A, domain 2"/>
    <property type="match status" value="2"/>
</dbReference>
<dbReference type="Gene3D" id="1.10.533.10">
    <property type="entry name" value="Death Domain, Fas"/>
    <property type="match status" value="1"/>
</dbReference>
<feature type="chain" id="PRO_5041943586" description="Tumor necrosis factor receptor superfamily member 1A-like" evidence="10">
    <location>
        <begin position="18"/>
        <end position="466"/>
    </location>
</feature>
<dbReference type="PANTHER" id="PTHR47220:SF1">
    <property type="entry name" value="TUMOR NECROSIS FACTOR RECEPTOR SUPERFAMILY MEMBER 25"/>
    <property type="match status" value="1"/>
</dbReference>
<dbReference type="Pfam" id="PF00531">
    <property type="entry name" value="Death"/>
    <property type="match status" value="1"/>
</dbReference>
<feature type="repeat" description="TNFR-Cys" evidence="6">
    <location>
        <begin position="93"/>
        <end position="135"/>
    </location>
</feature>
<dbReference type="InterPro" id="IPR022329">
    <property type="entry name" value="TNFR_25"/>
</dbReference>
<keyword evidence="14" id="KW-1185">Reference proteome</keyword>
<evidence type="ECO:0000256" key="3">
    <source>
        <dbReference type="ARBA" id="ARBA00022737"/>
    </source>
</evidence>
<dbReference type="EMBL" id="JAINUG010000188">
    <property type="protein sequence ID" value="KAJ8388978.1"/>
    <property type="molecule type" value="Genomic_DNA"/>
</dbReference>
<evidence type="ECO:0000256" key="5">
    <source>
        <dbReference type="ARBA" id="ARBA00023180"/>
    </source>
</evidence>
<dbReference type="SMART" id="SM00208">
    <property type="entry name" value="TNFR"/>
    <property type="match status" value="3"/>
</dbReference>
<keyword evidence="9" id="KW-1133">Transmembrane helix</keyword>
<feature type="disulfide bond" evidence="6">
    <location>
        <begin position="94"/>
        <end position="109"/>
    </location>
</feature>
<dbReference type="InterPro" id="IPR000488">
    <property type="entry name" value="Death_dom"/>
</dbReference>
<evidence type="ECO:0000256" key="2">
    <source>
        <dbReference type="ARBA" id="ARBA00022729"/>
    </source>
</evidence>
<keyword evidence="1" id="KW-0053">Apoptosis</keyword>
<dbReference type="PROSITE" id="PS50017">
    <property type="entry name" value="DEATH_DOMAIN"/>
    <property type="match status" value="1"/>
</dbReference>
<feature type="signal peptide" evidence="10">
    <location>
        <begin position="1"/>
        <end position="17"/>
    </location>
</feature>
<dbReference type="GO" id="GO:0006915">
    <property type="term" value="P:apoptotic process"/>
    <property type="evidence" value="ECO:0007669"/>
    <property type="project" value="UniProtKB-KW"/>
</dbReference>
<dbReference type="Proteomes" id="UP001221898">
    <property type="component" value="Unassembled WGS sequence"/>
</dbReference>
<keyword evidence="9" id="KW-0812">Transmembrane</keyword>
<evidence type="ECO:0000256" key="10">
    <source>
        <dbReference type="SAM" id="SignalP"/>
    </source>
</evidence>
<comment type="caution">
    <text evidence="6">Lacks conserved residue(s) required for the propagation of feature annotation.</text>
</comment>
<evidence type="ECO:0000259" key="11">
    <source>
        <dbReference type="PROSITE" id="PS50017"/>
    </source>
</evidence>
<name>A0AAD7W9Z4_9TELE</name>
<evidence type="ECO:0000256" key="1">
    <source>
        <dbReference type="ARBA" id="ARBA00022703"/>
    </source>
</evidence>
<keyword evidence="2 10" id="KW-0732">Signal</keyword>
<keyword evidence="9" id="KW-0472">Membrane</keyword>
<evidence type="ECO:0000256" key="4">
    <source>
        <dbReference type="ARBA" id="ARBA00023157"/>
    </source>
</evidence>
<feature type="region of interest" description="Disordered" evidence="8">
    <location>
        <begin position="295"/>
        <end position="325"/>
    </location>
</feature>
<protein>
    <recommendedName>
        <fullName evidence="15">Tumor necrosis factor receptor superfamily member 1A-like</fullName>
    </recommendedName>
</protein>
<dbReference type="GO" id="GO:0005886">
    <property type="term" value="C:plasma membrane"/>
    <property type="evidence" value="ECO:0007669"/>
    <property type="project" value="TreeGrafter"/>
</dbReference>
<comment type="caution">
    <text evidence="13">The sequence shown here is derived from an EMBL/GenBank/DDBJ whole genome shotgun (WGS) entry which is preliminary data.</text>
</comment>
<evidence type="ECO:0000256" key="9">
    <source>
        <dbReference type="SAM" id="Phobius"/>
    </source>
</evidence>
<evidence type="ECO:0000256" key="6">
    <source>
        <dbReference type="PROSITE-ProRule" id="PRU00206"/>
    </source>
</evidence>
<proteinExistence type="predicted"/>
<dbReference type="SUPFAM" id="SSF47986">
    <property type="entry name" value="DEATH domain"/>
    <property type="match status" value="1"/>
</dbReference>
<dbReference type="SMART" id="SM00005">
    <property type="entry name" value="DEATH"/>
    <property type="match status" value="1"/>
</dbReference>
<feature type="domain" description="TNFR-Cys" evidence="12">
    <location>
        <begin position="93"/>
        <end position="135"/>
    </location>
</feature>
<dbReference type="PANTHER" id="PTHR47220">
    <property type="entry name" value="TUMOR NECROSIS FACTOR RECEPTOR SUPERFAMILY MEMBER 25"/>
    <property type="match status" value="1"/>
</dbReference>
<feature type="transmembrane region" description="Helical" evidence="9">
    <location>
        <begin position="238"/>
        <end position="261"/>
    </location>
</feature>
<feature type="coiled-coil region" evidence="7">
    <location>
        <begin position="434"/>
        <end position="461"/>
    </location>
</feature>
<keyword evidence="7" id="KW-0175">Coiled coil</keyword>
<dbReference type="GO" id="GO:0007165">
    <property type="term" value="P:signal transduction"/>
    <property type="evidence" value="ECO:0007669"/>
    <property type="project" value="InterPro"/>
</dbReference>
<evidence type="ECO:0000313" key="14">
    <source>
        <dbReference type="Proteomes" id="UP001221898"/>
    </source>
</evidence>
<keyword evidence="4 6" id="KW-1015">Disulfide bond</keyword>
<evidence type="ECO:0000256" key="7">
    <source>
        <dbReference type="SAM" id="Coils"/>
    </source>
</evidence>
<keyword evidence="3" id="KW-0677">Repeat</keyword>
<dbReference type="SUPFAM" id="SSF57586">
    <property type="entry name" value="TNF receptor-like"/>
    <property type="match status" value="2"/>
</dbReference>
<organism evidence="13 14">
    <name type="scientific">Aldrovandia affinis</name>
    <dbReference type="NCBI Taxonomy" id="143900"/>
    <lineage>
        <taxon>Eukaryota</taxon>
        <taxon>Metazoa</taxon>
        <taxon>Chordata</taxon>
        <taxon>Craniata</taxon>
        <taxon>Vertebrata</taxon>
        <taxon>Euteleostomi</taxon>
        <taxon>Actinopterygii</taxon>
        <taxon>Neopterygii</taxon>
        <taxon>Teleostei</taxon>
        <taxon>Notacanthiformes</taxon>
        <taxon>Halosauridae</taxon>
        <taxon>Aldrovandia</taxon>
    </lineage>
</organism>
<reference evidence="13" key="1">
    <citation type="journal article" date="2023" name="Science">
        <title>Genome structures resolve the early diversification of teleost fishes.</title>
        <authorList>
            <person name="Parey E."/>
            <person name="Louis A."/>
            <person name="Montfort J."/>
            <person name="Bouchez O."/>
            <person name="Roques C."/>
            <person name="Iampietro C."/>
            <person name="Lluch J."/>
            <person name="Castinel A."/>
            <person name="Donnadieu C."/>
            <person name="Desvignes T."/>
            <person name="Floi Bucao C."/>
            <person name="Jouanno E."/>
            <person name="Wen M."/>
            <person name="Mejri S."/>
            <person name="Dirks R."/>
            <person name="Jansen H."/>
            <person name="Henkel C."/>
            <person name="Chen W.J."/>
            <person name="Zahm M."/>
            <person name="Cabau C."/>
            <person name="Klopp C."/>
            <person name="Thompson A.W."/>
            <person name="Robinson-Rechavi M."/>
            <person name="Braasch I."/>
            <person name="Lecointre G."/>
            <person name="Bobe J."/>
            <person name="Postlethwait J.H."/>
            <person name="Berthelot C."/>
            <person name="Roest Crollius H."/>
            <person name="Guiguen Y."/>
        </authorList>
    </citation>
    <scope>NUCLEOTIDE SEQUENCE</scope>
    <source>
        <strain evidence="13">NC1722</strain>
    </source>
</reference>
<keyword evidence="5" id="KW-0325">Glycoprotein</keyword>
<gene>
    <name evidence="13" type="ORF">AAFF_G00125390</name>
</gene>
<dbReference type="InterPro" id="IPR011029">
    <property type="entry name" value="DEATH-like_dom_sf"/>
</dbReference>
<dbReference type="Pfam" id="PF00020">
    <property type="entry name" value="TNFR_c6"/>
    <property type="match status" value="1"/>
</dbReference>
<sequence>MKFSSWIFLWIVRVTVASLAPHGGLSSDTPDPQLQSLGRYPRGDRLRRSLSQEPADVCKAVELDTDPNKCCKLCPPGYHKSSECGNEGVRCSRCGGGTFTEIENRISKCERCHTCDKGVSNIVEKQCTSDRNAKCGCLPGYYILRPTTTPGVECRKCTVCSNRNESVACSKNQNAQCGACHLDFYEDSQKNCRACEKQEYLRPACQHFLTTTHPTPETTSKGISIPAATEAGPPQPPLVVFLSVVVLMMMGALLCCILYYCTCCGRGPLPWNLGKTQKQAYKMWPGLARDKASPALPDLPCENHKDPSTVESKPPPLRVSEKDGPHDASTETLVISFKCSPATALLQDANPKMLREEPPQTDSLASAVLYTIIREVPVRRWKEFLRLLSVSDGQMERVELDAGPCYLEQQYQMLRLWSQTGGAALEAVYAALHAMNLSGCAQKLQEKLELLQQQAIAAAAVQKEAA</sequence>
<dbReference type="AlphaFoldDB" id="A0AAD7W9Z4"/>
<accession>A0AAD7W9Z4</accession>
<dbReference type="PROSITE" id="PS50050">
    <property type="entry name" value="TNFR_NGFR_2"/>
    <property type="match status" value="1"/>
</dbReference>
<evidence type="ECO:0000259" key="12">
    <source>
        <dbReference type="PROSITE" id="PS50050"/>
    </source>
</evidence>
<feature type="domain" description="Death" evidence="11">
    <location>
        <begin position="366"/>
        <end position="448"/>
    </location>
</feature>
<dbReference type="InterPro" id="IPR001368">
    <property type="entry name" value="TNFR/NGFR_Cys_rich_reg"/>
</dbReference>
<evidence type="ECO:0008006" key="15">
    <source>
        <dbReference type="Google" id="ProtNLM"/>
    </source>
</evidence>
<evidence type="ECO:0000256" key="8">
    <source>
        <dbReference type="SAM" id="MobiDB-lite"/>
    </source>
</evidence>